<keyword evidence="3" id="KW-1185">Reference proteome</keyword>
<evidence type="ECO:0000313" key="2">
    <source>
        <dbReference type="EMBL" id="CAD0093270.1"/>
    </source>
</evidence>
<organism evidence="2 3">
    <name type="scientific">Aureobasidium vineae</name>
    <dbReference type="NCBI Taxonomy" id="2773715"/>
    <lineage>
        <taxon>Eukaryota</taxon>
        <taxon>Fungi</taxon>
        <taxon>Dikarya</taxon>
        <taxon>Ascomycota</taxon>
        <taxon>Pezizomycotina</taxon>
        <taxon>Dothideomycetes</taxon>
        <taxon>Dothideomycetidae</taxon>
        <taxon>Dothideales</taxon>
        <taxon>Saccotheciaceae</taxon>
        <taxon>Aureobasidium</taxon>
    </lineage>
</organism>
<dbReference type="Gene3D" id="1.10.275.60">
    <property type="match status" value="1"/>
</dbReference>
<dbReference type="PANTHER" id="PTHR43172:SF1">
    <property type="entry name" value="ADENYLOSUCCINATE LYASE"/>
    <property type="match status" value="1"/>
</dbReference>
<dbReference type="EMBL" id="CAIJEN010000014">
    <property type="protein sequence ID" value="CAD0093270.1"/>
    <property type="molecule type" value="Genomic_DNA"/>
</dbReference>
<dbReference type="AlphaFoldDB" id="A0A9N8JXL6"/>
<keyword evidence="1" id="KW-0456">Lyase</keyword>
<proteinExistence type="predicted"/>
<evidence type="ECO:0000256" key="1">
    <source>
        <dbReference type="ARBA" id="ARBA00023239"/>
    </source>
</evidence>
<reference evidence="2" key="1">
    <citation type="submission" date="2020-06" db="EMBL/GenBank/DDBJ databases">
        <authorList>
            <person name="Onetto C."/>
        </authorList>
    </citation>
    <scope>NUCLEOTIDE SEQUENCE</scope>
</reference>
<evidence type="ECO:0000313" key="3">
    <source>
        <dbReference type="Proteomes" id="UP000716446"/>
    </source>
</evidence>
<dbReference type="GO" id="GO:0005829">
    <property type="term" value="C:cytosol"/>
    <property type="evidence" value="ECO:0007669"/>
    <property type="project" value="TreeGrafter"/>
</dbReference>
<accession>A0A9N8JXL6</accession>
<dbReference type="Proteomes" id="UP000716446">
    <property type="component" value="Unassembled WGS sequence"/>
</dbReference>
<protein>
    <submittedName>
        <fullName evidence="2">Uncharacterized protein</fullName>
    </submittedName>
</protein>
<sequence>MRVSTWRQLWIWLAESQKELGLSISDEAINQMKVNQIVQDDEFKIAAKEEERRRSVLSFSVTLEIWYP</sequence>
<name>A0A9N8JXL6_9PEZI</name>
<dbReference type="GO" id="GO:0004018">
    <property type="term" value="F:N6-(1,2-dicarboxyethyl)AMP AMP-lyase (fumarate-forming) activity"/>
    <property type="evidence" value="ECO:0007669"/>
    <property type="project" value="TreeGrafter"/>
</dbReference>
<dbReference type="GO" id="GO:0044208">
    <property type="term" value="P:'de novo' AMP biosynthetic process"/>
    <property type="evidence" value="ECO:0007669"/>
    <property type="project" value="TreeGrafter"/>
</dbReference>
<comment type="caution">
    <text evidence="2">The sequence shown here is derived from an EMBL/GenBank/DDBJ whole genome shotgun (WGS) entry which is preliminary data.</text>
</comment>
<dbReference type="GO" id="GO:0070626">
    <property type="term" value="F:(S)-2-(5-amino-1-(5-phospho-D-ribosyl)imidazole-4-carboxamido) succinate lyase (fumarate-forming) activity"/>
    <property type="evidence" value="ECO:0007669"/>
    <property type="project" value="TreeGrafter"/>
</dbReference>
<dbReference type="PANTHER" id="PTHR43172">
    <property type="entry name" value="ADENYLOSUCCINATE LYASE"/>
    <property type="match status" value="1"/>
</dbReference>
<gene>
    <name evidence="2" type="ORF">AWRI4619_LOCUS7717</name>
</gene>